<accession>A0ABR7HTB2</accession>
<evidence type="ECO:0008006" key="3">
    <source>
        <dbReference type="Google" id="ProtNLM"/>
    </source>
</evidence>
<comment type="caution">
    <text evidence="1">The sequence shown here is derived from an EMBL/GenBank/DDBJ whole genome shotgun (WGS) entry which is preliminary data.</text>
</comment>
<organism evidence="1 2">
    <name type="scientific">Pseudoflavonifractor hominis</name>
    <dbReference type="NCBI Taxonomy" id="2763059"/>
    <lineage>
        <taxon>Bacteria</taxon>
        <taxon>Bacillati</taxon>
        <taxon>Bacillota</taxon>
        <taxon>Clostridia</taxon>
        <taxon>Eubacteriales</taxon>
        <taxon>Oscillospiraceae</taxon>
        <taxon>Pseudoflavonifractor</taxon>
    </lineage>
</organism>
<dbReference type="SUPFAM" id="SSF69279">
    <property type="entry name" value="Phage tail proteins"/>
    <property type="match status" value="1"/>
</dbReference>
<dbReference type="EMBL" id="JACOPR010000003">
    <property type="protein sequence ID" value="MBC5730696.1"/>
    <property type="molecule type" value="Genomic_DNA"/>
</dbReference>
<name>A0ABR7HTB2_9FIRM</name>
<dbReference type="RefSeq" id="WP_186963546.1">
    <property type="nucleotide sequence ID" value="NZ_JACOPR010000003.1"/>
</dbReference>
<keyword evidence="2" id="KW-1185">Reference proteome</keyword>
<gene>
    <name evidence="1" type="ORF">H8S34_07585</name>
</gene>
<evidence type="ECO:0000313" key="1">
    <source>
        <dbReference type="EMBL" id="MBC5730696.1"/>
    </source>
</evidence>
<dbReference type="Proteomes" id="UP000660021">
    <property type="component" value="Unassembled WGS sequence"/>
</dbReference>
<proteinExistence type="predicted"/>
<sequence length="313" mass="35026">MECWIETWDGRKERLPQALEWTFSYGVGTPCDSFTLQCAWGESRSALWGEGVTFWAEEGGERLFTGRLDEVETSWDARGGLLTLCGRGMAALLLDNETVGAQYQAAVWEDIRRGYVEPYGIRCTGGESLRAVEGFTVENGASAWTAVETFVHRCNGVEPWFDRQGVLHLDGWRSGTERTLSGKIPLISAVWREKRYGVLSEVLVRDRMGTVSQTVRNESFVARGGRCRQVLTLPGTRGYEAMRYSGSYQIGESAREQEVLTLRLAGTGAAWVGDRLNLDMLRPRLTGCWRVRACETGVGREGGFTELKLIREE</sequence>
<reference evidence="1 2" key="1">
    <citation type="submission" date="2020-08" db="EMBL/GenBank/DDBJ databases">
        <title>Genome public.</title>
        <authorList>
            <person name="Liu C."/>
            <person name="Sun Q."/>
        </authorList>
    </citation>
    <scope>NUCLEOTIDE SEQUENCE [LARGE SCALE GENOMIC DNA]</scope>
    <source>
        <strain evidence="1 2">New-38</strain>
    </source>
</reference>
<dbReference type="Gene3D" id="2.30.300.10">
    <property type="entry name" value="Baseplate protein-like domain - beta roll fold"/>
    <property type="match status" value="1"/>
</dbReference>
<protein>
    <recommendedName>
        <fullName evidence="3">Phage tail protein</fullName>
    </recommendedName>
</protein>
<evidence type="ECO:0000313" key="2">
    <source>
        <dbReference type="Proteomes" id="UP000660021"/>
    </source>
</evidence>